<feature type="transmembrane region" description="Helical" evidence="1">
    <location>
        <begin position="41"/>
        <end position="63"/>
    </location>
</feature>
<dbReference type="AlphaFoldDB" id="A0A5C4JBU2"/>
<name>A0A5C4JBU2_9ACTN</name>
<evidence type="ECO:0000313" key="3">
    <source>
        <dbReference type="Proteomes" id="UP000309174"/>
    </source>
</evidence>
<keyword evidence="1" id="KW-0812">Transmembrane</keyword>
<dbReference type="OrthoDB" id="3455826at2"/>
<sequence>MGKDDWKIVFFAVGILLVMAALPAILLLGPLHMGDGEATRLTAVLTLIGILVTASVALIGFVMNRQTEHRLQTEQAEQGRQLRLDSAMRAGQLIAPTDGGSSDPAALASGLLALTKLDNADLAVPLLVDLWCPENPRVSHETAVLVIDAALRSPSSNAQLIAAELLCRHSTRLNPCQSLHWPSAVEGCWVPDLSPRAKLLLVEALVNMTLAGPTHESALRAVAVRLYGIWRDDPDDRVRGCIGKLVESLIGRLNDLGYKDFMQGTQQVMLSELQQAARSRSDNPDGYLDRLSTKFADDLRGWAQRCEGLPTEPGYLATAD</sequence>
<proteinExistence type="predicted"/>
<evidence type="ECO:0000256" key="1">
    <source>
        <dbReference type="SAM" id="Phobius"/>
    </source>
</evidence>
<dbReference type="RefSeq" id="WP_138646189.1">
    <property type="nucleotide sequence ID" value="NZ_VCKW01000081.1"/>
</dbReference>
<keyword evidence="3" id="KW-1185">Reference proteome</keyword>
<keyword evidence="1" id="KW-0472">Membrane</keyword>
<protein>
    <submittedName>
        <fullName evidence="2">Uncharacterized protein</fullName>
    </submittedName>
</protein>
<evidence type="ECO:0000313" key="2">
    <source>
        <dbReference type="EMBL" id="TMR00132.1"/>
    </source>
</evidence>
<comment type="caution">
    <text evidence="2">The sequence shown here is derived from an EMBL/GenBank/DDBJ whole genome shotgun (WGS) entry which is preliminary data.</text>
</comment>
<organism evidence="2 3">
    <name type="scientific">Actinomadura soli</name>
    <dbReference type="NCBI Taxonomy" id="2508997"/>
    <lineage>
        <taxon>Bacteria</taxon>
        <taxon>Bacillati</taxon>
        <taxon>Actinomycetota</taxon>
        <taxon>Actinomycetes</taxon>
        <taxon>Streptosporangiales</taxon>
        <taxon>Thermomonosporaceae</taxon>
        <taxon>Actinomadura</taxon>
    </lineage>
</organism>
<reference evidence="2 3" key="1">
    <citation type="submission" date="2019-05" db="EMBL/GenBank/DDBJ databases">
        <title>Draft genome sequence of Actinomadura sp. 14C53.</title>
        <authorList>
            <person name="Saricaoglu S."/>
            <person name="Isik K."/>
        </authorList>
    </citation>
    <scope>NUCLEOTIDE SEQUENCE [LARGE SCALE GENOMIC DNA]</scope>
    <source>
        <strain evidence="2 3">14C53</strain>
    </source>
</reference>
<dbReference type="Proteomes" id="UP000309174">
    <property type="component" value="Unassembled WGS sequence"/>
</dbReference>
<dbReference type="EMBL" id="VCKW01000081">
    <property type="protein sequence ID" value="TMR00132.1"/>
    <property type="molecule type" value="Genomic_DNA"/>
</dbReference>
<accession>A0A5C4JBU2</accession>
<gene>
    <name evidence="2" type="ORF">ETD83_17495</name>
</gene>
<feature type="transmembrane region" description="Helical" evidence="1">
    <location>
        <begin position="6"/>
        <end position="29"/>
    </location>
</feature>
<keyword evidence="1" id="KW-1133">Transmembrane helix</keyword>